<dbReference type="EMBL" id="VSWD01000005">
    <property type="protein sequence ID" value="KAK3102252.1"/>
    <property type="molecule type" value="Genomic_DNA"/>
</dbReference>
<accession>A0AA88YIS1</accession>
<dbReference type="InterPro" id="IPR051844">
    <property type="entry name" value="USH2_Complex_Protein"/>
</dbReference>
<name>A0AA88YIS1_PINIB</name>
<dbReference type="PANTHER" id="PTHR23116:SF36">
    <property type="entry name" value="HARMONIN"/>
    <property type="match status" value="1"/>
</dbReference>
<organism evidence="6 7">
    <name type="scientific">Pinctada imbricata</name>
    <name type="common">Atlantic pearl-oyster</name>
    <name type="synonym">Pinctada martensii</name>
    <dbReference type="NCBI Taxonomy" id="66713"/>
    <lineage>
        <taxon>Eukaryota</taxon>
        <taxon>Metazoa</taxon>
        <taxon>Spiralia</taxon>
        <taxon>Lophotrochozoa</taxon>
        <taxon>Mollusca</taxon>
        <taxon>Bivalvia</taxon>
        <taxon>Autobranchia</taxon>
        <taxon>Pteriomorphia</taxon>
        <taxon>Pterioida</taxon>
        <taxon>Pterioidea</taxon>
        <taxon>Pteriidae</taxon>
        <taxon>Pinctada</taxon>
    </lineage>
</organism>
<dbReference type="SUPFAM" id="SSF50156">
    <property type="entry name" value="PDZ domain-like"/>
    <property type="match status" value="2"/>
</dbReference>
<evidence type="ECO:0000259" key="5">
    <source>
        <dbReference type="PROSITE" id="PS50106"/>
    </source>
</evidence>
<dbReference type="Pfam" id="PF21219">
    <property type="entry name" value="USH1C_N"/>
    <property type="match status" value="1"/>
</dbReference>
<proteinExistence type="predicted"/>
<evidence type="ECO:0000313" key="7">
    <source>
        <dbReference type="Proteomes" id="UP001186944"/>
    </source>
</evidence>
<dbReference type="SMART" id="SM00228">
    <property type="entry name" value="PDZ"/>
    <property type="match status" value="2"/>
</dbReference>
<dbReference type="GO" id="GO:0002142">
    <property type="term" value="C:stereocilia ankle link complex"/>
    <property type="evidence" value="ECO:0007669"/>
    <property type="project" value="TreeGrafter"/>
</dbReference>
<dbReference type="GO" id="GO:0032426">
    <property type="term" value="C:stereocilium tip"/>
    <property type="evidence" value="ECO:0007669"/>
    <property type="project" value="TreeGrafter"/>
</dbReference>
<comment type="caution">
    <text evidence="6">The sequence shown here is derived from an EMBL/GenBank/DDBJ whole genome shotgun (WGS) entry which is preliminary data.</text>
</comment>
<dbReference type="Proteomes" id="UP001186944">
    <property type="component" value="Unassembled WGS sequence"/>
</dbReference>
<dbReference type="AlphaFoldDB" id="A0AA88YIS1"/>
<evidence type="ECO:0000256" key="1">
    <source>
        <dbReference type="ARBA" id="ARBA00004316"/>
    </source>
</evidence>
<dbReference type="PANTHER" id="PTHR23116">
    <property type="entry name" value="PDZ DOMAIN CONTAINING WHIRLIN AND HARMONIN-RELATED"/>
    <property type="match status" value="1"/>
</dbReference>
<dbReference type="CDD" id="cd06737">
    <property type="entry name" value="PDZ1_harmonin"/>
    <property type="match status" value="1"/>
</dbReference>
<dbReference type="Pfam" id="PF00595">
    <property type="entry name" value="PDZ"/>
    <property type="match status" value="2"/>
</dbReference>
<dbReference type="InterPro" id="IPR030237">
    <property type="entry name" value="Harmonin_N"/>
</dbReference>
<dbReference type="InterPro" id="IPR036034">
    <property type="entry name" value="PDZ_sf"/>
</dbReference>
<evidence type="ECO:0000313" key="6">
    <source>
        <dbReference type="EMBL" id="KAK3102252.1"/>
    </source>
</evidence>
<feature type="non-terminal residue" evidence="6">
    <location>
        <position position="1"/>
    </location>
</feature>
<comment type="subcellular location">
    <subcellularLocation>
        <location evidence="1">Cell projection</location>
    </subcellularLocation>
</comment>
<evidence type="ECO:0000256" key="3">
    <source>
        <dbReference type="ARBA" id="ARBA00023273"/>
    </source>
</evidence>
<protein>
    <recommendedName>
        <fullName evidence="5">PDZ domain-containing protein</fullName>
    </recommendedName>
</protein>
<feature type="region of interest" description="Disordered" evidence="4">
    <location>
        <begin position="263"/>
        <end position="318"/>
    </location>
</feature>
<reference evidence="6" key="1">
    <citation type="submission" date="2019-08" db="EMBL/GenBank/DDBJ databases">
        <title>The improved chromosome-level genome for the pearl oyster Pinctada fucata martensii using PacBio sequencing and Hi-C.</title>
        <authorList>
            <person name="Zheng Z."/>
        </authorList>
    </citation>
    <scope>NUCLEOTIDE SEQUENCE</scope>
    <source>
        <strain evidence="6">ZZ-2019</strain>
        <tissue evidence="6">Adductor muscle</tissue>
    </source>
</reference>
<keyword evidence="2" id="KW-0677">Repeat</keyword>
<feature type="domain" description="PDZ" evidence="5">
    <location>
        <begin position="177"/>
        <end position="249"/>
    </location>
</feature>
<dbReference type="GO" id="GO:0005886">
    <property type="term" value="C:plasma membrane"/>
    <property type="evidence" value="ECO:0007669"/>
    <property type="project" value="TreeGrafter"/>
</dbReference>
<sequence length="318" mass="34853">SSMELKRLVDDLKVVLDEPNKLEIFEYIRPLIPPKHQVDYDKMAPAPPGRKLRSVTLRRHGNESFGFAVRGGFEHGIGIFVSQVDPGSQAEAKGLKVGDEIVRVNGFTIAEAIHDEVLNLIKGRQEIELKVTNIGMLPIKERASDPVTWSYVDKDTKTNVRKGQEMGVTHKKSAADEVKLFVNLRSAASLGCSILSGPRHFPGIFVERVNPGSLGEEIGIQVGDQFIDVNGTSFMDITHREAVVALKSSKELNIVIRKGTGLPLVQKSGDVPPQSSSTINHPAEVHAPPSTSPQGNQRYDSASEESEDESTIIMEMDK</sequence>
<feature type="domain" description="PDZ" evidence="5">
    <location>
        <begin position="54"/>
        <end position="122"/>
    </location>
</feature>
<evidence type="ECO:0000256" key="2">
    <source>
        <dbReference type="ARBA" id="ARBA00022737"/>
    </source>
</evidence>
<dbReference type="PROSITE" id="PS50106">
    <property type="entry name" value="PDZ"/>
    <property type="match status" value="2"/>
</dbReference>
<keyword evidence="7" id="KW-1185">Reference proteome</keyword>
<gene>
    <name evidence="6" type="ORF">FSP39_009927</name>
</gene>
<dbReference type="Gene3D" id="1.20.1160.20">
    <property type="match status" value="1"/>
</dbReference>
<dbReference type="GO" id="GO:0005929">
    <property type="term" value="C:cilium"/>
    <property type="evidence" value="ECO:0007669"/>
    <property type="project" value="TreeGrafter"/>
</dbReference>
<dbReference type="InterPro" id="IPR001478">
    <property type="entry name" value="PDZ"/>
</dbReference>
<evidence type="ECO:0000256" key="4">
    <source>
        <dbReference type="SAM" id="MobiDB-lite"/>
    </source>
</evidence>
<dbReference type="Gene3D" id="2.30.42.10">
    <property type="match status" value="2"/>
</dbReference>
<keyword evidence="3" id="KW-0966">Cell projection</keyword>